<keyword evidence="4" id="KW-0418">Kinase</keyword>
<keyword evidence="4" id="KW-0808">Transferase</keyword>
<dbReference type="PANTHER" id="PTHR45756:SF1">
    <property type="entry name" value="PROTEIN KINASE DOMAIN CONTAINING PROTEIN"/>
    <property type="match status" value="1"/>
</dbReference>
<evidence type="ECO:0000256" key="2">
    <source>
        <dbReference type="SAM" id="SignalP"/>
    </source>
</evidence>
<dbReference type="SMART" id="SM00220">
    <property type="entry name" value="S_TKc"/>
    <property type="match status" value="1"/>
</dbReference>
<protein>
    <submittedName>
        <fullName evidence="4">TKL protein kinase</fullName>
    </submittedName>
</protein>
<dbReference type="InterPro" id="IPR008271">
    <property type="entry name" value="Ser/Thr_kinase_AS"/>
</dbReference>
<dbReference type="InterPro" id="IPR009030">
    <property type="entry name" value="Growth_fac_rcpt_cys_sf"/>
</dbReference>
<feature type="transmembrane region" description="Helical" evidence="1">
    <location>
        <begin position="1424"/>
        <end position="1447"/>
    </location>
</feature>
<organism evidence="4">
    <name type="scientific">Fonticula alba</name>
    <name type="common">Slime mold</name>
    <dbReference type="NCBI Taxonomy" id="691883"/>
    <lineage>
        <taxon>Eukaryota</taxon>
        <taxon>Rotosphaerida</taxon>
        <taxon>Fonticulaceae</taxon>
        <taxon>Fonticula</taxon>
    </lineage>
</organism>
<dbReference type="eggNOG" id="KOG0193">
    <property type="taxonomic scope" value="Eukaryota"/>
</dbReference>
<evidence type="ECO:0000313" key="4">
    <source>
        <dbReference type="EMBL" id="KCV68163.1"/>
    </source>
</evidence>
<dbReference type="RefSeq" id="XP_009497217.1">
    <property type="nucleotide sequence ID" value="XM_009498942.1"/>
</dbReference>
<keyword evidence="5" id="KW-1185">Reference proteome</keyword>
<dbReference type="InterPro" id="IPR011009">
    <property type="entry name" value="Kinase-like_dom_sf"/>
</dbReference>
<sequence length="1778" mass="186037">MLARAVVAPMPPWRPDSWGSVLPLLLLTLLLLSTPSRGQGPDLRPGTLTGPDFSTHRPPAAQASGVAKLPLLRSLAPMAHAALLDVALPEMVLWSGGLTDLPVSSASGVAIHSQDHLFMDLHRDARLGGYFSQKATASLAPPADNAFWLVSSSSGPITFSVGTSSMTLRPFNSPPTTFDMSPARLIESAWSEERHAFHSFWQGPDEELLLCQAQGLVMECHPLALSPMSLMMPGRVGSRGHFFTWADSVLHLILPLAQSPKTSQLDLLSAIVDVAVLPQVSDGELVLVLLESREIAIIDRQLGDASIGQLRQRVALPAGGPEIGRLAAPRATVPGGPLTWALYIEGMDRLWRLDVDKGTAVWTRLELPPAVAEKSGLLSSLRLVRLRAGGARPDEWVLSDGQYVYLDSGAFHCEEDRSINCATSSLRPELGYGCQSGRRISPYLFPGSLCGACEVGMTVPALTWKPADRCNACPPKCQVCLGSQCLVCAQGSLLLTTDEATTCVDACTGDHVQAGARCMPRWPAATSQLTPMAWPPDDGLAPLDTVARSHLVMVGGEVHLVGRSQPAGAGALLGFRSTGAWMLEEASDRVSGVRLAALDFGPGTVLEYGEIPGGPGRHPSTRVAFVCSSTNELRSVEYRCLEGLDNAQQPCRADVGPVRTLLAGCQSLRVLDNGQVLSVIPSPRELVLFHMDSGGKLGRLDLPHTAGHAEFFPLHPWNEAPPREWLFRIAAPGVQGVIAGDGLLHPWELVRKQDSRVIHGQDQLPATQESLPLDSVPLVVPIPGRVAEFFVGALVAVGPNRAAWQVRHFPLGTRPHGSTVHMPGLSQVLAEVSSGPSRMLVIPLAGLAVRHPAAVVLVTAGQLGVALLECPPTGELACWLTGARLFDLEQSIPRPDRASVVLLRDQVSGLQLSPGVTFLLAGAETLLRVHVGPLACSPGEYGPECQPCDASCLTCSGPGSSRCTACRHFMPGAPDACLAACPVGLTGLPDSGECACHPTCLDCGLRPDAGPPAGGYRCLDCGAGFAPVAAGSDRCAACHPSCGRCSAPGDPAFCTSCTGGSLLHQGACVGTCPVGFGSDGTRCLPCEAGCASCPGGNGCGRCFDGHFLHSDGKCRPCDTSCGKCLSADACDTCQQGLVFLSPNPSVGSLCGSTCAPGEYVGPGRCMACDGSCALCTGGPAVCSVCAPGHRWAGPAPAPGGTGACVACPPDCLSCSESICLSCTSGSFLSREGECVRHCPAGSYGDEQTDTCQPCDVTCAECAGPGGAECTACGPGLEMIQSGDRVYTCVSTCGSQEYRDPVSLACAPCHGACSSCNGPTDRDCWRCADQEEVLQDGQCVQECAEGHVATSGRCLPCHPSCAECSGIRSTECLPDCPPELLALPAGAPAVRCVPSCPVGYNTSTAGCSPCGAHCSSCPGQADTSLGLGIGLGLLFVLLLLAVVVLLFLRHRRAPAAKKSPGEEDAHATVLNTIVELSLPGSIIVNIMADFSPLGEENLGAGTQASVYAARAVGAGISDRLKCPHTVAIKRLKADTLRPSQAPLFQNEVALMWMLRDAPNVVQLYGYSETPPAIVMERFQASLDTLLHSDVALSPVQLLDIVQQWATGLEAMHAHGVAHCDLKPGNVFVALRADGGWAASLGDLGTSRNLSTDRSSALVNQPPELSALTARYAAPEVLAAFQRRRPLDTELYLPADIYSAAVLLWECLHRRVPWQGQGFEEIAAQVLAGDRPDAGGSVPLAADPLADMLPLAWDSNPHSRPMAASFRLKCSMAWLAAGGD</sequence>
<dbReference type="Proteomes" id="UP000030693">
    <property type="component" value="Unassembled WGS sequence"/>
</dbReference>
<dbReference type="InterPro" id="IPR053215">
    <property type="entry name" value="TKL_Ser/Thr_kinase"/>
</dbReference>
<dbReference type="SMART" id="SM00181">
    <property type="entry name" value="EGF"/>
    <property type="match status" value="6"/>
</dbReference>
<dbReference type="STRING" id="691883.A0A058Z2J7"/>
<proteinExistence type="predicted"/>
<dbReference type="PROSITE" id="PS00108">
    <property type="entry name" value="PROTEIN_KINASE_ST"/>
    <property type="match status" value="1"/>
</dbReference>
<dbReference type="eggNOG" id="KOG3525">
    <property type="taxonomic scope" value="Eukaryota"/>
</dbReference>
<dbReference type="EMBL" id="KB932209">
    <property type="protein sequence ID" value="KCV68163.1"/>
    <property type="molecule type" value="Genomic_DNA"/>
</dbReference>
<dbReference type="CDD" id="cd00064">
    <property type="entry name" value="FU"/>
    <property type="match status" value="6"/>
</dbReference>
<dbReference type="InterPro" id="IPR000719">
    <property type="entry name" value="Prot_kinase_dom"/>
</dbReference>
<feature type="domain" description="Protein kinase" evidence="3">
    <location>
        <begin position="1491"/>
        <end position="1773"/>
    </location>
</feature>
<dbReference type="PANTHER" id="PTHR45756">
    <property type="entry name" value="PALMITOYLTRANSFERASE"/>
    <property type="match status" value="1"/>
</dbReference>
<dbReference type="InterPro" id="IPR006212">
    <property type="entry name" value="Furin_repeat"/>
</dbReference>
<dbReference type="SUPFAM" id="SSF57184">
    <property type="entry name" value="Growth factor receptor domain"/>
    <property type="match status" value="5"/>
</dbReference>
<name>A0A058Z2J7_FONAL</name>
<dbReference type="Gene3D" id="1.10.510.10">
    <property type="entry name" value="Transferase(Phosphotransferase) domain 1"/>
    <property type="match status" value="1"/>
</dbReference>
<evidence type="ECO:0000259" key="3">
    <source>
        <dbReference type="PROSITE" id="PS50011"/>
    </source>
</evidence>
<keyword evidence="1" id="KW-1133">Transmembrane helix</keyword>
<dbReference type="SMART" id="SM00261">
    <property type="entry name" value="FU"/>
    <property type="match status" value="9"/>
</dbReference>
<dbReference type="Gene3D" id="2.10.220.10">
    <property type="entry name" value="Hormone Receptor, Insulin-like Growth Factor Receptor 1, Chain A, domain 2"/>
    <property type="match status" value="6"/>
</dbReference>
<dbReference type="InterPro" id="IPR000742">
    <property type="entry name" value="EGF"/>
</dbReference>
<evidence type="ECO:0000256" key="1">
    <source>
        <dbReference type="SAM" id="Phobius"/>
    </source>
</evidence>
<dbReference type="GeneID" id="20529816"/>
<dbReference type="OrthoDB" id="346907at2759"/>
<keyword evidence="2" id="KW-0732">Signal</keyword>
<dbReference type="GO" id="GO:0005524">
    <property type="term" value="F:ATP binding"/>
    <property type="evidence" value="ECO:0007669"/>
    <property type="project" value="InterPro"/>
</dbReference>
<gene>
    <name evidence="4" type="ORF">H696_05091</name>
</gene>
<dbReference type="GO" id="GO:0004672">
    <property type="term" value="F:protein kinase activity"/>
    <property type="evidence" value="ECO:0007669"/>
    <property type="project" value="InterPro"/>
</dbReference>
<evidence type="ECO:0000313" key="5">
    <source>
        <dbReference type="Proteomes" id="UP000030693"/>
    </source>
</evidence>
<reference evidence="4" key="1">
    <citation type="submission" date="2013-04" db="EMBL/GenBank/DDBJ databases">
        <title>The Genome Sequence of Fonticula alba ATCC 38817.</title>
        <authorList>
            <consortium name="The Broad Institute Genomics Platform"/>
            <person name="Russ C."/>
            <person name="Cuomo C."/>
            <person name="Burger G."/>
            <person name="Gray M.W."/>
            <person name="Holland P.W.H."/>
            <person name="King N."/>
            <person name="Lang F.B.F."/>
            <person name="Roger A.J."/>
            <person name="Ruiz-Trillo I."/>
            <person name="Brown M."/>
            <person name="Walker B."/>
            <person name="Young S."/>
            <person name="Zeng Q."/>
            <person name="Gargeya S."/>
            <person name="Fitzgerald M."/>
            <person name="Haas B."/>
            <person name="Abouelleil A."/>
            <person name="Allen A.W."/>
            <person name="Alvarado L."/>
            <person name="Arachchi H.M."/>
            <person name="Berlin A.M."/>
            <person name="Chapman S.B."/>
            <person name="Gainer-Dewar J."/>
            <person name="Goldberg J."/>
            <person name="Griggs A."/>
            <person name="Gujja S."/>
            <person name="Hansen M."/>
            <person name="Howarth C."/>
            <person name="Imamovic A."/>
            <person name="Ireland A."/>
            <person name="Larimer J."/>
            <person name="McCowan C."/>
            <person name="Murphy C."/>
            <person name="Pearson M."/>
            <person name="Poon T.W."/>
            <person name="Priest M."/>
            <person name="Roberts A."/>
            <person name="Saif S."/>
            <person name="Shea T."/>
            <person name="Sisk P."/>
            <person name="Sykes S."/>
            <person name="Wortman J."/>
            <person name="Nusbaum C."/>
            <person name="Birren B."/>
        </authorList>
    </citation>
    <scope>NUCLEOTIDE SEQUENCE [LARGE SCALE GENOMIC DNA]</scope>
    <source>
        <strain evidence="4">ATCC 38817</strain>
    </source>
</reference>
<feature type="signal peptide" evidence="2">
    <location>
        <begin position="1"/>
        <end position="38"/>
    </location>
</feature>
<keyword evidence="1" id="KW-0812">Transmembrane</keyword>
<dbReference type="Pfam" id="PF00069">
    <property type="entry name" value="Pkinase"/>
    <property type="match status" value="1"/>
</dbReference>
<feature type="chain" id="PRO_5001565980" evidence="2">
    <location>
        <begin position="39"/>
        <end position="1778"/>
    </location>
</feature>
<keyword evidence="1" id="KW-0472">Membrane</keyword>
<dbReference type="SUPFAM" id="SSF56112">
    <property type="entry name" value="Protein kinase-like (PK-like)"/>
    <property type="match status" value="1"/>
</dbReference>
<accession>A0A058Z2J7</accession>
<dbReference type="PROSITE" id="PS50011">
    <property type="entry name" value="PROTEIN_KINASE_DOM"/>
    <property type="match status" value="1"/>
</dbReference>